<dbReference type="AlphaFoldDB" id="A0A0A2LMR2"/>
<sequence length="106" mass="11989">MITTPSAKTIIIVILPMVILTATLSIGTTLLFYSLHLDKESFNEHYRSGFLWGVAILNTVVVLLLLILSSFYRPTVNLWRNVLTLANIPPAIVYLLYFSTTFPYKP</sequence>
<feature type="transmembrane region" description="Helical" evidence="1">
    <location>
        <begin position="78"/>
        <end position="98"/>
    </location>
</feature>
<name>A0A0A2LMR2_9FLAO</name>
<proteinExistence type="predicted"/>
<keyword evidence="3" id="KW-1185">Reference proteome</keyword>
<accession>A0A0A2LMR2</accession>
<dbReference type="Proteomes" id="UP000030129">
    <property type="component" value="Unassembled WGS sequence"/>
</dbReference>
<organism evidence="2 3">
    <name type="scientific">Flavobacterium beibuense F44-8</name>
    <dbReference type="NCBI Taxonomy" id="1406840"/>
    <lineage>
        <taxon>Bacteria</taxon>
        <taxon>Pseudomonadati</taxon>
        <taxon>Bacteroidota</taxon>
        <taxon>Flavobacteriia</taxon>
        <taxon>Flavobacteriales</taxon>
        <taxon>Flavobacteriaceae</taxon>
        <taxon>Flavobacterium</taxon>
    </lineage>
</organism>
<evidence type="ECO:0000256" key="1">
    <source>
        <dbReference type="SAM" id="Phobius"/>
    </source>
</evidence>
<comment type="caution">
    <text evidence="2">The sequence shown here is derived from an EMBL/GenBank/DDBJ whole genome shotgun (WGS) entry which is preliminary data.</text>
</comment>
<gene>
    <name evidence="2" type="ORF">Q763_08120</name>
</gene>
<keyword evidence="1" id="KW-0472">Membrane</keyword>
<evidence type="ECO:0000313" key="3">
    <source>
        <dbReference type="Proteomes" id="UP000030129"/>
    </source>
</evidence>
<dbReference type="RefSeq" id="WP_035132971.1">
    <property type="nucleotide sequence ID" value="NZ_JRLV01000007.1"/>
</dbReference>
<feature type="transmembrane region" description="Helical" evidence="1">
    <location>
        <begin position="49"/>
        <end position="72"/>
    </location>
</feature>
<evidence type="ECO:0000313" key="2">
    <source>
        <dbReference type="EMBL" id="KGO81597.1"/>
    </source>
</evidence>
<protein>
    <submittedName>
        <fullName evidence="2">Uncharacterized protein</fullName>
    </submittedName>
</protein>
<reference evidence="2 3" key="1">
    <citation type="submission" date="2013-09" db="EMBL/GenBank/DDBJ databases">
        <authorList>
            <person name="Zeng Z."/>
            <person name="Chen C."/>
        </authorList>
    </citation>
    <scope>NUCLEOTIDE SEQUENCE [LARGE SCALE GENOMIC DNA]</scope>
    <source>
        <strain evidence="2 3">F44-8</strain>
    </source>
</reference>
<keyword evidence="1" id="KW-1133">Transmembrane helix</keyword>
<keyword evidence="1" id="KW-0812">Transmembrane</keyword>
<dbReference type="EMBL" id="JRLV01000007">
    <property type="protein sequence ID" value="KGO81597.1"/>
    <property type="molecule type" value="Genomic_DNA"/>
</dbReference>
<feature type="transmembrane region" description="Helical" evidence="1">
    <location>
        <begin position="12"/>
        <end position="37"/>
    </location>
</feature>